<feature type="domain" description="Glutamine amidotransferase type-2" evidence="2">
    <location>
        <begin position="16"/>
        <end position="367"/>
    </location>
</feature>
<organism evidence="3 4">
    <name type="scientific">Methanothrix thermoacetophila (strain DSM 6194 / JCM 14653 / NBRC 101360 / PT)</name>
    <name type="common">Methanosaeta thermophila</name>
    <dbReference type="NCBI Taxonomy" id="349307"/>
    <lineage>
        <taxon>Archaea</taxon>
        <taxon>Methanobacteriati</taxon>
        <taxon>Methanobacteriota</taxon>
        <taxon>Stenosarchaea group</taxon>
        <taxon>Methanomicrobia</taxon>
        <taxon>Methanotrichales</taxon>
        <taxon>Methanotrichaceae</taxon>
        <taxon>Methanothrix</taxon>
    </lineage>
</organism>
<evidence type="ECO:0000259" key="2">
    <source>
        <dbReference type="PROSITE" id="PS51278"/>
    </source>
</evidence>
<dbReference type="InterPro" id="IPR029055">
    <property type="entry name" value="Ntn_hydrolases_N"/>
</dbReference>
<dbReference type="PROSITE" id="PS51278">
    <property type="entry name" value="GATASE_TYPE_2"/>
    <property type="match status" value="1"/>
</dbReference>
<name>A0B5N7_METTP</name>
<dbReference type="RefSeq" id="WP_011695410.1">
    <property type="nucleotide sequence ID" value="NC_008553.1"/>
</dbReference>
<gene>
    <name evidence="3" type="ordered locus">Mthe_0213</name>
</gene>
<sequence>MSVRRQKLYSKEICACSIFGAMSRTGERFTGERVIRAMANMHHRGNGLGGGFAAYGIYPEFREYYAFHLMFTGDARAQREAKRAAEEFLFRNFDVVHDEEIPHSDDVYVRDPPLLWRYFLSPSKHGEDIHLPDDEYVVRKVVHVNSAIDNAYIFSSGKNMGCFKGVGYPEEIGRYFMLDRLYRGYLWTAHGRFPTNSQAWWGGAHPFGLLDTTVVHNGEISSYGTNRWYLEMLGYKCTLHTDTEVVAYAVDLLMRRQDLPMEVVAKILAPPTWETIDRMDVRERELLTTLRRIYGPLLMNGPFAVIIAQSGRMIGLTDRIRLRPLTVATRGEMFYISSEEASVRLISPSLDSVWSPRGGEPVICELDGRLKHEIAAPA</sequence>
<dbReference type="EC" id="1.4.1.13" evidence="3"/>
<dbReference type="SUPFAM" id="SSF56235">
    <property type="entry name" value="N-terminal nucleophile aminohydrolases (Ntn hydrolases)"/>
    <property type="match status" value="1"/>
</dbReference>
<dbReference type="PIRSF" id="PIRSF018774">
    <property type="entry name" value="GOGAT_lg_dom1"/>
    <property type="match status" value="1"/>
</dbReference>
<keyword evidence="4" id="KW-1185">Reference proteome</keyword>
<evidence type="ECO:0000313" key="4">
    <source>
        <dbReference type="Proteomes" id="UP000000674"/>
    </source>
</evidence>
<dbReference type="MEROPS" id="C44.A09"/>
<dbReference type="KEGG" id="mtp:Mthe_0213"/>
<proteinExistence type="predicted"/>
<feature type="active site" description="For GATase activity" evidence="1">
    <location>
        <position position="16"/>
    </location>
</feature>
<dbReference type="STRING" id="349307.Mthe_0213"/>
<keyword evidence="3" id="KW-0560">Oxidoreductase</keyword>
<accession>A0B5N7</accession>
<dbReference type="AlphaFoldDB" id="A0B5N7"/>
<dbReference type="Proteomes" id="UP000000674">
    <property type="component" value="Chromosome"/>
</dbReference>
<protein>
    <submittedName>
        <fullName evidence="3">Glutamate synthase (NADPH) GltB1 subunit</fullName>
        <ecNumber evidence="3">1.4.1.13</ecNumber>
    </submittedName>
</protein>
<dbReference type="CDD" id="cd01907">
    <property type="entry name" value="GlxB"/>
    <property type="match status" value="1"/>
</dbReference>
<dbReference type="InterPro" id="IPR012375">
    <property type="entry name" value="Glu_synth_lsu_1"/>
</dbReference>
<dbReference type="GeneID" id="4462994"/>
<dbReference type="InterPro" id="IPR017932">
    <property type="entry name" value="GATase_2_dom"/>
</dbReference>
<dbReference type="GO" id="GO:0004355">
    <property type="term" value="F:glutamate synthase (NADPH) activity"/>
    <property type="evidence" value="ECO:0007669"/>
    <property type="project" value="UniProtKB-EC"/>
</dbReference>
<evidence type="ECO:0000256" key="1">
    <source>
        <dbReference type="PIRSR" id="PIRSR018774-1"/>
    </source>
</evidence>
<evidence type="ECO:0000313" key="3">
    <source>
        <dbReference type="EMBL" id="ABK14011.1"/>
    </source>
</evidence>
<dbReference type="Pfam" id="PF00310">
    <property type="entry name" value="GATase_2"/>
    <property type="match status" value="1"/>
</dbReference>
<reference evidence="3 4" key="1">
    <citation type="submission" date="2006-10" db="EMBL/GenBank/DDBJ databases">
        <title>Complete sequence of Methanosaeta thermophila PT.</title>
        <authorList>
            <consortium name="US DOE Joint Genome Institute"/>
            <person name="Copeland A."/>
            <person name="Lucas S."/>
            <person name="Lapidus A."/>
            <person name="Barry K."/>
            <person name="Detter J.C."/>
            <person name="Glavina del Rio T."/>
            <person name="Hammon N."/>
            <person name="Israni S."/>
            <person name="Pitluck S."/>
            <person name="Chain P."/>
            <person name="Malfatti S."/>
            <person name="Shin M."/>
            <person name="Vergez L."/>
            <person name="Schmutz J."/>
            <person name="Larimer F."/>
            <person name="Land M."/>
            <person name="Hauser L."/>
            <person name="Kyrpides N."/>
            <person name="Kim E."/>
            <person name="Smith K.S."/>
            <person name="Ingram-Smith C."/>
            <person name="Richardson P."/>
        </authorList>
    </citation>
    <scope>NUCLEOTIDE SEQUENCE [LARGE SCALE GENOMIC DNA]</scope>
    <source>
        <strain evidence="4">DSM 6194 / JCM 14653 / NBRC 101360 / PT</strain>
    </source>
</reference>
<dbReference type="OrthoDB" id="372195at2157"/>
<dbReference type="Gene3D" id="3.60.20.10">
    <property type="entry name" value="Glutamine Phosphoribosylpyrophosphate, subunit 1, domain 1"/>
    <property type="match status" value="1"/>
</dbReference>
<dbReference type="HOGENOM" id="CLU_061941_0_0_2"/>
<dbReference type="EMBL" id="CP000477">
    <property type="protein sequence ID" value="ABK14011.1"/>
    <property type="molecule type" value="Genomic_DNA"/>
</dbReference>